<dbReference type="EMBL" id="CAIIXF020000004">
    <property type="protein sequence ID" value="CAH1782340.1"/>
    <property type="molecule type" value="Genomic_DNA"/>
</dbReference>
<protein>
    <submittedName>
        <fullName evidence="1">Uncharacterized protein</fullName>
    </submittedName>
</protein>
<dbReference type="Proteomes" id="UP000749559">
    <property type="component" value="Unassembled WGS sequence"/>
</dbReference>
<evidence type="ECO:0000313" key="1">
    <source>
        <dbReference type="EMBL" id="CAH1782340.1"/>
    </source>
</evidence>
<sequence length="115" mass="12648">PPVAITVTLSKRKVVFQERGVITGELIHQFEGTLAQTPETSPTSDSATRVVGDAHLVVCGPAKKRRRRKKKRTAMKEGPSEIIPLMSLEVVLPDKMVGALSPDELDRYKVSQGER</sequence>
<keyword evidence="2" id="KW-1185">Reference proteome</keyword>
<proteinExistence type="predicted"/>
<accession>A0A8S4NLA0</accession>
<organism evidence="1 2">
    <name type="scientific">Owenia fusiformis</name>
    <name type="common">Polychaete worm</name>
    <dbReference type="NCBI Taxonomy" id="6347"/>
    <lineage>
        <taxon>Eukaryota</taxon>
        <taxon>Metazoa</taxon>
        <taxon>Spiralia</taxon>
        <taxon>Lophotrochozoa</taxon>
        <taxon>Annelida</taxon>
        <taxon>Polychaeta</taxon>
        <taxon>Sedentaria</taxon>
        <taxon>Canalipalpata</taxon>
        <taxon>Sabellida</taxon>
        <taxon>Oweniida</taxon>
        <taxon>Oweniidae</taxon>
        <taxon>Owenia</taxon>
    </lineage>
</organism>
<evidence type="ECO:0000313" key="2">
    <source>
        <dbReference type="Proteomes" id="UP000749559"/>
    </source>
</evidence>
<dbReference type="AlphaFoldDB" id="A0A8S4NLA0"/>
<feature type="non-terminal residue" evidence="1">
    <location>
        <position position="115"/>
    </location>
</feature>
<reference evidence="1" key="1">
    <citation type="submission" date="2022-03" db="EMBL/GenBank/DDBJ databases">
        <authorList>
            <person name="Martin C."/>
        </authorList>
    </citation>
    <scope>NUCLEOTIDE SEQUENCE</scope>
</reference>
<gene>
    <name evidence="1" type="ORF">OFUS_LOCUS8799</name>
</gene>
<name>A0A8S4NLA0_OWEFU</name>
<feature type="non-terminal residue" evidence="1">
    <location>
        <position position="1"/>
    </location>
</feature>
<comment type="caution">
    <text evidence="1">The sequence shown here is derived from an EMBL/GenBank/DDBJ whole genome shotgun (WGS) entry which is preliminary data.</text>
</comment>